<evidence type="ECO:0000313" key="1">
    <source>
        <dbReference type="EMBL" id="GAA5799161.1"/>
    </source>
</evidence>
<protein>
    <submittedName>
        <fullName evidence="1">Uncharacterized protein</fullName>
    </submittedName>
</protein>
<sequence>MLGHSNRLHQRKSQLSQPLKVERDPLLFGRLSVSTRIKEDAINNFLRYASLTDIDKYRVLFTDEEWNIIKASYSGGIRRQSKLPKDFKEALKNVNKKIRNRELDAAYKKSRMLEISANNECSSRLLSICSHIVRIYQERSYILSTLTMGLYSENDAIIKVWGETDCRAVAYFHHDNQKVDLTSLEAGKEFDETKVFSDRAKLVAEAKSTLDL</sequence>
<gene>
    <name evidence="1" type="ORF">HPULCUR_004571</name>
</gene>
<evidence type="ECO:0000313" key="2">
    <source>
        <dbReference type="Proteomes" id="UP001476247"/>
    </source>
</evidence>
<dbReference type="EMBL" id="BAABUJ010000012">
    <property type="protein sequence ID" value="GAA5799161.1"/>
    <property type="molecule type" value="Genomic_DNA"/>
</dbReference>
<comment type="caution">
    <text evidence="1">The sequence shown here is derived from an EMBL/GenBank/DDBJ whole genome shotgun (WGS) entry which is preliminary data.</text>
</comment>
<proteinExistence type="predicted"/>
<organism evidence="1 2">
    <name type="scientific">Helicostylum pulchrum</name>
    <dbReference type="NCBI Taxonomy" id="562976"/>
    <lineage>
        <taxon>Eukaryota</taxon>
        <taxon>Fungi</taxon>
        <taxon>Fungi incertae sedis</taxon>
        <taxon>Mucoromycota</taxon>
        <taxon>Mucoromycotina</taxon>
        <taxon>Mucoromycetes</taxon>
        <taxon>Mucorales</taxon>
        <taxon>Mucorineae</taxon>
        <taxon>Mucoraceae</taxon>
        <taxon>Helicostylum</taxon>
    </lineage>
</organism>
<dbReference type="Proteomes" id="UP001476247">
    <property type="component" value="Unassembled WGS sequence"/>
</dbReference>
<accession>A0ABP9XWL5</accession>
<reference evidence="1 2" key="1">
    <citation type="submission" date="2024-04" db="EMBL/GenBank/DDBJ databases">
        <title>genome sequences of Mucor flavus KT1a and Helicostylum pulchrum KT1b strains isolation_sourced from the surface of a dry-aged beef.</title>
        <authorList>
            <person name="Toyotome T."/>
            <person name="Hosono M."/>
            <person name="Torimaru M."/>
            <person name="Fukuda K."/>
            <person name="Mikami N."/>
        </authorList>
    </citation>
    <scope>NUCLEOTIDE SEQUENCE [LARGE SCALE GENOMIC DNA]</scope>
    <source>
        <strain evidence="1 2">KT1b</strain>
    </source>
</reference>
<name>A0ABP9XWL5_9FUNG</name>
<keyword evidence="2" id="KW-1185">Reference proteome</keyword>